<dbReference type="EMBL" id="ML977506">
    <property type="protein sequence ID" value="KAF2129240.1"/>
    <property type="molecule type" value="Genomic_DNA"/>
</dbReference>
<protein>
    <submittedName>
        <fullName evidence="2">Uncharacterized protein</fullName>
    </submittedName>
</protein>
<evidence type="ECO:0000313" key="3">
    <source>
        <dbReference type="Proteomes" id="UP000799771"/>
    </source>
</evidence>
<evidence type="ECO:0000313" key="2">
    <source>
        <dbReference type="EMBL" id="KAF2129240.1"/>
    </source>
</evidence>
<keyword evidence="3" id="KW-1185">Reference proteome</keyword>
<feature type="compositionally biased region" description="Polar residues" evidence="1">
    <location>
        <begin position="28"/>
        <end position="53"/>
    </location>
</feature>
<dbReference type="AlphaFoldDB" id="A0A6A6ABT4"/>
<sequence length="160" mass="17020">MDENEAVRILLAMSRSDTTTLPIDVAAPQTSTEEQSIAQAPNASPGSQSTLTAPSEDGTLSVDSDTSDHQHSRVTARTANDISAAKSLIALSQKEFVHNKPPSPSRPVAVTFTQPVVPDANQPISITNHSIVATHQAVAPVKKLTLKQYMAKKKLSKQGK</sequence>
<feature type="region of interest" description="Disordered" evidence="1">
    <location>
        <begin position="17"/>
        <end position="79"/>
    </location>
</feature>
<gene>
    <name evidence="2" type="ORF">P153DRAFT_431236</name>
</gene>
<evidence type="ECO:0000256" key="1">
    <source>
        <dbReference type="SAM" id="MobiDB-lite"/>
    </source>
</evidence>
<dbReference type="Proteomes" id="UP000799771">
    <property type="component" value="Unassembled WGS sequence"/>
</dbReference>
<accession>A0A6A6ABT4</accession>
<proteinExistence type="predicted"/>
<dbReference type="RefSeq" id="XP_033523629.1">
    <property type="nucleotide sequence ID" value="XM_033672885.1"/>
</dbReference>
<reference evidence="2" key="1">
    <citation type="journal article" date="2020" name="Stud. Mycol.">
        <title>101 Dothideomycetes genomes: a test case for predicting lifestyles and emergence of pathogens.</title>
        <authorList>
            <person name="Haridas S."/>
            <person name="Albert R."/>
            <person name="Binder M."/>
            <person name="Bloem J."/>
            <person name="Labutti K."/>
            <person name="Salamov A."/>
            <person name="Andreopoulos B."/>
            <person name="Baker S."/>
            <person name="Barry K."/>
            <person name="Bills G."/>
            <person name="Bluhm B."/>
            <person name="Cannon C."/>
            <person name="Castanera R."/>
            <person name="Culley D."/>
            <person name="Daum C."/>
            <person name="Ezra D."/>
            <person name="Gonzalez J."/>
            <person name="Henrissat B."/>
            <person name="Kuo A."/>
            <person name="Liang C."/>
            <person name="Lipzen A."/>
            <person name="Lutzoni F."/>
            <person name="Magnuson J."/>
            <person name="Mondo S."/>
            <person name="Nolan M."/>
            <person name="Ohm R."/>
            <person name="Pangilinan J."/>
            <person name="Park H.-J."/>
            <person name="Ramirez L."/>
            <person name="Alfaro M."/>
            <person name="Sun H."/>
            <person name="Tritt A."/>
            <person name="Yoshinaga Y."/>
            <person name="Zwiers L.-H."/>
            <person name="Turgeon B."/>
            <person name="Goodwin S."/>
            <person name="Spatafora J."/>
            <person name="Crous P."/>
            <person name="Grigoriev I."/>
        </authorList>
    </citation>
    <scope>NUCLEOTIDE SEQUENCE</scope>
    <source>
        <strain evidence="2">CBS 119687</strain>
    </source>
</reference>
<dbReference type="GeneID" id="54413317"/>
<organism evidence="2 3">
    <name type="scientific">Dothidotthia symphoricarpi CBS 119687</name>
    <dbReference type="NCBI Taxonomy" id="1392245"/>
    <lineage>
        <taxon>Eukaryota</taxon>
        <taxon>Fungi</taxon>
        <taxon>Dikarya</taxon>
        <taxon>Ascomycota</taxon>
        <taxon>Pezizomycotina</taxon>
        <taxon>Dothideomycetes</taxon>
        <taxon>Pleosporomycetidae</taxon>
        <taxon>Pleosporales</taxon>
        <taxon>Dothidotthiaceae</taxon>
        <taxon>Dothidotthia</taxon>
    </lineage>
</organism>
<name>A0A6A6ABT4_9PLEO</name>